<accession>A0A226WVV2</accession>
<dbReference type="EMBL" id="MTHB01000184">
    <property type="protein sequence ID" value="OXC75312.1"/>
    <property type="molecule type" value="Genomic_DNA"/>
</dbReference>
<sequence length="60" mass="6936">MTVPTKKVATRWERSTRKIGWIIPPQANAEFVVAMENVLDIYHHRYDAARPVVCVDETPQ</sequence>
<reference evidence="2" key="1">
    <citation type="submission" date="2017-01" db="EMBL/GenBank/DDBJ databases">
        <title>Genome Analysis of Deinococcus marmoris KOPRI26562.</title>
        <authorList>
            <person name="Kim J.H."/>
            <person name="Oh H.-M."/>
        </authorList>
    </citation>
    <scope>NUCLEOTIDE SEQUENCE [LARGE SCALE GENOMIC DNA]</scope>
    <source>
        <strain evidence="2">PAMC 26633</strain>
    </source>
</reference>
<comment type="caution">
    <text evidence="1">The sequence shown here is derived from an EMBL/GenBank/DDBJ whole genome shotgun (WGS) entry which is preliminary data.</text>
</comment>
<organism evidence="1 2">
    <name type="scientific">Caballeronia sordidicola</name>
    <name type="common">Burkholderia sordidicola</name>
    <dbReference type="NCBI Taxonomy" id="196367"/>
    <lineage>
        <taxon>Bacteria</taxon>
        <taxon>Pseudomonadati</taxon>
        <taxon>Pseudomonadota</taxon>
        <taxon>Betaproteobacteria</taxon>
        <taxon>Burkholderiales</taxon>
        <taxon>Burkholderiaceae</taxon>
        <taxon>Caballeronia</taxon>
    </lineage>
</organism>
<gene>
    <name evidence="1" type="ORF">BSU04_27440</name>
</gene>
<name>A0A226WVV2_CABSO</name>
<dbReference type="OrthoDB" id="2375382at2"/>
<dbReference type="AlphaFoldDB" id="A0A226WVV2"/>
<evidence type="ECO:0000313" key="1">
    <source>
        <dbReference type="EMBL" id="OXC75312.1"/>
    </source>
</evidence>
<proteinExistence type="predicted"/>
<dbReference type="Proteomes" id="UP000214720">
    <property type="component" value="Unassembled WGS sequence"/>
</dbReference>
<protein>
    <submittedName>
        <fullName evidence="1">Transposase</fullName>
    </submittedName>
</protein>
<evidence type="ECO:0000313" key="2">
    <source>
        <dbReference type="Proteomes" id="UP000214720"/>
    </source>
</evidence>